<evidence type="ECO:0000313" key="2">
    <source>
        <dbReference type="Proteomes" id="UP000095767"/>
    </source>
</evidence>
<organism evidence="1 2">
    <name type="scientific">Dichanthelium oligosanthes</name>
    <dbReference type="NCBI Taxonomy" id="888268"/>
    <lineage>
        <taxon>Eukaryota</taxon>
        <taxon>Viridiplantae</taxon>
        <taxon>Streptophyta</taxon>
        <taxon>Embryophyta</taxon>
        <taxon>Tracheophyta</taxon>
        <taxon>Spermatophyta</taxon>
        <taxon>Magnoliopsida</taxon>
        <taxon>Liliopsida</taxon>
        <taxon>Poales</taxon>
        <taxon>Poaceae</taxon>
        <taxon>PACMAD clade</taxon>
        <taxon>Panicoideae</taxon>
        <taxon>Panicodae</taxon>
        <taxon>Paniceae</taxon>
        <taxon>Dichantheliinae</taxon>
        <taxon>Dichanthelium</taxon>
    </lineage>
</organism>
<comment type="caution">
    <text evidence="1">The sequence shown here is derived from an EMBL/GenBank/DDBJ whole genome shotgun (WGS) entry which is preliminary data.</text>
</comment>
<evidence type="ECO:0000313" key="1">
    <source>
        <dbReference type="EMBL" id="OEL32445.1"/>
    </source>
</evidence>
<accession>A0A1E5W536</accession>
<dbReference type="AlphaFoldDB" id="A0A1E5W536"/>
<keyword evidence="2" id="KW-1185">Reference proteome</keyword>
<reference evidence="1 2" key="1">
    <citation type="submission" date="2016-09" db="EMBL/GenBank/DDBJ databases">
        <title>The draft genome of Dichanthelium oligosanthes: A C3 panicoid grass species.</title>
        <authorList>
            <person name="Studer A.J."/>
            <person name="Schnable J.C."/>
            <person name="Brutnell T.P."/>
        </authorList>
    </citation>
    <scope>NUCLEOTIDE SEQUENCE [LARGE SCALE GENOMIC DNA]</scope>
    <source>
        <strain evidence="2">cv. Kellogg 1175</strain>
        <tissue evidence="1">Leaf</tissue>
    </source>
</reference>
<dbReference type="PANTHER" id="PTHR37611:SF4">
    <property type="entry name" value="OS06G0538400 PROTEIN"/>
    <property type="match status" value="1"/>
</dbReference>
<dbReference type="STRING" id="888268.A0A1E5W536"/>
<name>A0A1E5W536_9POAL</name>
<dbReference type="EMBL" id="LWDX02021152">
    <property type="protein sequence ID" value="OEL32445.1"/>
    <property type="molecule type" value="Genomic_DNA"/>
</dbReference>
<dbReference type="PANTHER" id="PTHR37611">
    <property type="entry name" value="VIRUS-SPECIFIC-SIGNALING-PATHWAY REGULATED PROTEIN-RELATED"/>
    <property type="match status" value="1"/>
</dbReference>
<proteinExistence type="predicted"/>
<gene>
    <name evidence="1" type="ORF">BAE44_0006536</name>
</gene>
<dbReference type="OrthoDB" id="691231at2759"/>
<protein>
    <submittedName>
        <fullName evidence="1">Uncharacterized protein</fullName>
    </submittedName>
</protein>
<dbReference type="Proteomes" id="UP000095767">
    <property type="component" value="Unassembled WGS sequence"/>
</dbReference>
<sequence length="266" mass="28552">MQGSGAGIGAAAQEWLYASGGQPELAVVDGAFLMELLEDAPVADQAAPEDFDRLSRVIRSLEAEIGGGGPPPSAPADGGCTAEHVTGDVYNVGLEEYMLSELDSIPGPCVAEAPFEYWTEVPPEVGHDMGGWYVDGDGLMVGPQAMSKASGVFPELYLGMNNTKIEMKIVRHADPLISQVFDQIDLIKHRGWKRLPLYATSVSVILVQVSDFGYSVQPPVSDILVQVLVTLSLFRPSADVVRDVWLGSLGSWNVRQGLRAEQAIVR</sequence>